<dbReference type="RefSeq" id="WP_344014437.1">
    <property type="nucleotide sequence ID" value="NZ_BAAAIZ010000061.1"/>
</dbReference>
<dbReference type="InterPro" id="IPR013785">
    <property type="entry name" value="Aldolase_TIM"/>
</dbReference>
<dbReference type="Gene3D" id="3.20.20.70">
    <property type="entry name" value="Aldolase class I"/>
    <property type="match status" value="1"/>
</dbReference>
<evidence type="ECO:0000256" key="7">
    <source>
        <dbReference type="ARBA" id="ARBA00023141"/>
    </source>
</evidence>
<evidence type="ECO:0000256" key="8">
    <source>
        <dbReference type="ARBA" id="ARBA00023239"/>
    </source>
</evidence>
<accession>A0ABP4JSX6</accession>
<keyword evidence="4" id="KW-0028">Amino-acid biosynthesis</keyword>
<reference evidence="11" key="1">
    <citation type="journal article" date="2019" name="Int. J. Syst. Evol. Microbiol.">
        <title>The Global Catalogue of Microorganisms (GCM) 10K type strain sequencing project: providing services to taxonomists for standard genome sequencing and annotation.</title>
        <authorList>
            <consortium name="The Broad Institute Genomics Platform"/>
            <consortium name="The Broad Institute Genome Sequencing Center for Infectious Disease"/>
            <person name="Wu L."/>
            <person name="Ma J."/>
        </authorList>
    </citation>
    <scope>NUCLEOTIDE SEQUENCE [LARGE SCALE GENOMIC DNA]</scope>
    <source>
        <strain evidence="11">JCM 11756</strain>
    </source>
</reference>
<name>A0ABP4JSX6_9ACTN</name>
<proteinExistence type="predicted"/>
<dbReference type="InterPro" id="IPR045186">
    <property type="entry name" value="Indole-3-glycerol_P_synth"/>
</dbReference>
<organism evidence="10 11">
    <name type="scientific">Streptomyces thermospinosisporus</name>
    <dbReference type="NCBI Taxonomy" id="161482"/>
    <lineage>
        <taxon>Bacteria</taxon>
        <taxon>Bacillati</taxon>
        <taxon>Actinomycetota</taxon>
        <taxon>Actinomycetes</taxon>
        <taxon>Kitasatosporales</taxon>
        <taxon>Streptomycetaceae</taxon>
        <taxon>Streptomyces</taxon>
    </lineage>
</organism>
<evidence type="ECO:0000256" key="3">
    <source>
        <dbReference type="ARBA" id="ARBA00012362"/>
    </source>
</evidence>
<evidence type="ECO:0000256" key="1">
    <source>
        <dbReference type="ARBA" id="ARBA00001633"/>
    </source>
</evidence>
<dbReference type="PANTHER" id="PTHR22854">
    <property type="entry name" value="TRYPTOPHAN BIOSYNTHESIS PROTEIN"/>
    <property type="match status" value="1"/>
</dbReference>
<dbReference type="SUPFAM" id="SSF51366">
    <property type="entry name" value="Ribulose-phoshate binding barrel"/>
    <property type="match status" value="1"/>
</dbReference>
<evidence type="ECO:0000256" key="5">
    <source>
        <dbReference type="ARBA" id="ARBA00022793"/>
    </source>
</evidence>
<evidence type="ECO:0000256" key="4">
    <source>
        <dbReference type="ARBA" id="ARBA00022605"/>
    </source>
</evidence>
<feature type="domain" description="Indole-3-glycerol phosphate synthase" evidence="9">
    <location>
        <begin position="13"/>
        <end position="218"/>
    </location>
</feature>
<dbReference type="PANTHER" id="PTHR22854:SF2">
    <property type="entry name" value="INDOLE-3-GLYCEROL-PHOSPHATE SYNTHASE"/>
    <property type="match status" value="1"/>
</dbReference>
<keyword evidence="5" id="KW-0210">Decarboxylase</keyword>
<evidence type="ECO:0000313" key="11">
    <source>
        <dbReference type="Proteomes" id="UP001500973"/>
    </source>
</evidence>
<dbReference type="InterPro" id="IPR011060">
    <property type="entry name" value="RibuloseP-bd_barrel"/>
</dbReference>
<dbReference type="EMBL" id="BAAAIZ010000061">
    <property type="protein sequence ID" value="GAA1427767.1"/>
    <property type="molecule type" value="Genomic_DNA"/>
</dbReference>
<keyword evidence="6" id="KW-0822">Tryptophan biosynthesis</keyword>
<keyword evidence="11" id="KW-1185">Reference proteome</keyword>
<comment type="catalytic activity">
    <reaction evidence="1">
        <text>1-(2-carboxyphenylamino)-1-deoxy-D-ribulose 5-phosphate + H(+) = (1S,2R)-1-C-(indol-3-yl)glycerol 3-phosphate + CO2 + H2O</text>
        <dbReference type="Rhea" id="RHEA:23476"/>
        <dbReference type="ChEBI" id="CHEBI:15377"/>
        <dbReference type="ChEBI" id="CHEBI:15378"/>
        <dbReference type="ChEBI" id="CHEBI:16526"/>
        <dbReference type="ChEBI" id="CHEBI:58613"/>
        <dbReference type="ChEBI" id="CHEBI:58866"/>
        <dbReference type="EC" id="4.1.1.48"/>
    </reaction>
</comment>
<comment type="caution">
    <text evidence="10">The sequence shown here is derived from an EMBL/GenBank/DDBJ whole genome shotgun (WGS) entry which is preliminary data.</text>
</comment>
<evidence type="ECO:0000256" key="6">
    <source>
        <dbReference type="ARBA" id="ARBA00022822"/>
    </source>
</evidence>
<sequence length="230" mass="24057">MNGDFARALVRAARPLIMEVKLRDADGRELLGGRSVAETVERFEAAGAPCISVVTGRWFGGTEELLSEVAARTDLPLLRKDFLISRRQLERSRELGASAVLLTAKLLPAPVLAGLTDHALDLGLTPFVEVADETDAAAVARGSDCVVAVNNKDIATRERLPAEPRGPALLPAVRATGTRCPVSAGGITDPEAAAGLVDAGFAGLLIGTGLLRAPSVEAWCSAFDAARRVP</sequence>
<keyword evidence="8" id="KW-0456">Lyase</keyword>
<dbReference type="InterPro" id="IPR013798">
    <property type="entry name" value="Indole-3-glycerol_P_synth_dom"/>
</dbReference>
<dbReference type="Proteomes" id="UP001500973">
    <property type="component" value="Unassembled WGS sequence"/>
</dbReference>
<gene>
    <name evidence="10" type="primary">trpC_2</name>
    <name evidence="10" type="ORF">GCM10009601_39510</name>
</gene>
<dbReference type="EC" id="4.1.1.48" evidence="3"/>
<dbReference type="Pfam" id="PF00218">
    <property type="entry name" value="IGPS"/>
    <property type="match status" value="1"/>
</dbReference>
<evidence type="ECO:0000256" key="2">
    <source>
        <dbReference type="ARBA" id="ARBA00004696"/>
    </source>
</evidence>
<comment type="pathway">
    <text evidence="2">Amino-acid biosynthesis; L-tryptophan biosynthesis; L-tryptophan from chorismate: step 4/5.</text>
</comment>
<keyword evidence="7" id="KW-0057">Aromatic amino acid biosynthesis</keyword>
<protein>
    <recommendedName>
        <fullName evidence="3">indole-3-glycerol-phosphate synthase</fullName>
        <ecNumber evidence="3">4.1.1.48</ecNumber>
    </recommendedName>
</protein>
<evidence type="ECO:0000259" key="9">
    <source>
        <dbReference type="Pfam" id="PF00218"/>
    </source>
</evidence>
<evidence type="ECO:0000313" key="10">
    <source>
        <dbReference type="EMBL" id="GAA1427767.1"/>
    </source>
</evidence>